<dbReference type="EMBL" id="JAAGOA010000020">
    <property type="protein sequence ID" value="NEE03214.1"/>
    <property type="molecule type" value="Genomic_DNA"/>
</dbReference>
<evidence type="ECO:0008006" key="3">
    <source>
        <dbReference type="Google" id="ProtNLM"/>
    </source>
</evidence>
<dbReference type="Proteomes" id="UP000475214">
    <property type="component" value="Unassembled WGS sequence"/>
</dbReference>
<dbReference type="RefSeq" id="WP_163742657.1">
    <property type="nucleotide sequence ID" value="NZ_JAAGOA010000020.1"/>
</dbReference>
<dbReference type="SUPFAM" id="SSF56059">
    <property type="entry name" value="Glutathione synthetase ATP-binding domain-like"/>
    <property type="match status" value="1"/>
</dbReference>
<proteinExistence type="predicted"/>
<protein>
    <recommendedName>
        <fullName evidence="3">ATP-grasp domain-containing protein</fullName>
    </recommendedName>
</protein>
<organism evidence="1 2">
    <name type="scientific">Phytoactinopolyspora halotolerans</name>
    <dbReference type="NCBI Taxonomy" id="1981512"/>
    <lineage>
        <taxon>Bacteria</taxon>
        <taxon>Bacillati</taxon>
        <taxon>Actinomycetota</taxon>
        <taxon>Actinomycetes</taxon>
        <taxon>Jiangellales</taxon>
        <taxon>Jiangellaceae</taxon>
        <taxon>Phytoactinopolyspora</taxon>
    </lineage>
</organism>
<name>A0A6L9SEY0_9ACTN</name>
<reference evidence="1 2" key="1">
    <citation type="submission" date="2020-02" db="EMBL/GenBank/DDBJ databases">
        <authorList>
            <person name="Li X.-J."/>
            <person name="Han X.-M."/>
        </authorList>
    </citation>
    <scope>NUCLEOTIDE SEQUENCE [LARGE SCALE GENOMIC DNA]</scope>
    <source>
        <strain evidence="1 2">CCTCC AB 2017055</strain>
    </source>
</reference>
<dbReference type="AlphaFoldDB" id="A0A6L9SEY0"/>
<accession>A0A6L9SEY0</accession>
<gene>
    <name evidence="1" type="ORF">G1H10_23895</name>
</gene>
<dbReference type="PANTHER" id="PTHR39217:SF1">
    <property type="entry name" value="GLUTATHIONE SYNTHETASE"/>
    <property type="match status" value="1"/>
</dbReference>
<dbReference type="InterPro" id="IPR053191">
    <property type="entry name" value="DcsG_Biosynth_Enzyme"/>
</dbReference>
<comment type="caution">
    <text evidence="1">The sequence shown here is derived from an EMBL/GenBank/DDBJ whole genome shotgun (WGS) entry which is preliminary data.</text>
</comment>
<dbReference type="PANTHER" id="PTHR39217">
    <property type="match status" value="1"/>
</dbReference>
<evidence type="ECO:0000313" key="1">
    <source>
        <dbReference type="EMBL" id="NEE03214.1"/>
    </source>
</evidence>
<keyword evidence="2" id="KW-1185">Reference proteome</keyword>
<sequence>MPRIALVTCSELAELDDDDRLLLRPLADRGIDAVPAVWDDPAVDWSSFDLAVLRSTWDYTSRRDAFVSWASSVPRLLNPAEVVRWNTDKRYLRELEDAGVPVVSTWWLTPGDRVILPGEKTAPSDALAIADEYVVKPAVSAGSLGAGRYRADEPSHRDLARAHVTRLLDRGATVMIQPYLSAVDAFGETAMLFLAGEFSHAIRKGPMLSGPDDGEVRLYRPEQITRRSASDVERKTADAVLAAVPGSDDLLYARVDLIPGPDGTPVVLELELSEPSLFLGHDAAAPQRFADAIASRC</sequence>
<evidence type="ECO:0000313" key="2">
    <source>
        <dbReference type="Proteomes" id="UP000475214"/>
    </source>
</evidence>